<evidence type="ECO:0000256" key="3">
    <source>
        <dbReference type="ARBA" id="ARBA00022963"/>
    </source>
</evidence>
<accession>A0AAE3TDP4</accession>
<feature type="domain" description="3-hydroxyacyl-CoA dehydrogenase C-terminal" evidence="8">
    <location>
        <begin position="208"/>
        <end position="307"/>
    </location>
</feature>
<dbReference type="Pfam" id="PF00725">
    <property type="entry name" value="3HCDH"/>
    <property type="match status" value="1"/>
</dbReference>
<gene>
    <name evidence="10" type="ORF">P0M35_11365</name>
</gene>
<comment type="pathway">
    <text evidence="1">Lipid metabolism; fatty acid beta-oxidation.</text>
</comment>
<dbReference type="SUPFAM" id="SSF52096">
    <property type="entry name" value="ClpP/crotonase"/>
    <property type="match status" value="1"/>
</dbReference>
<dbReference type="GO" id="GO:0070403">
    <property type="term" value="F:NAD+ binding"/>
    <property type="evidence" value="ECO:0007669"/>
    <property type="project" value="InterPro"/>
</dbReference>
<reference evidence="10" key="1">
    <citation type="submission" date="2023-03" db="EMBL/GenBank/DDBJ databases">
        <title>Stygiobacter electus gen. nov., sp. nov., facultatively anaerobic thermotolerant bacterium of the class Ignavibacteria from a well of Yessentuki mineral water deposit.</title>
        <authorList>
            <person name="Podosokorskaya O.A."/>
            <person name="Elcheninov A.G."/>
            <person name="Petrova N.F."/>
            <person name="Zavarzina D.G."/>
            <person name="Kublanov I.V."/>
            <person name="Merkel A.Y."/>
        </authorList>
    </citation>
    <scope>NUCLEOTIDE SEQUENCE</scope>
    <source>
        <strain evidence="10">09-Me</strain>
    </source>
</reference>
<dbReference type="EMBL" id="JARGDL010000018">
    <property type="protein sequence ID" value="MDF1612751.1"/>
    <property type="molecule type" value="Genomic_DNA"/>
</dbReference>
<evidence type="ECO:0000259" key="9">
    <source>
        <dbReference type="Pfam" id="PF02737"/>
    </source>
</evidence>
<feature type="domain" description="3-hydroxyacyl-CoA dehydrogenase NAD binding" evidence="9">
    <location>
        <begin position="7"/>
        <end position="205"/>
    </location>
</feature>
<dbReference type="AlphaFoldDB" id="A0AAE3TDP4"/>
<keyword evidence="2" id="KW-0276">Fatty acid metabolism</keyword>
<evidence type="ECO:0000256" key="5">
    <source>
        <dbReference type="ARBA" id="ARBA00023027"/>
    </source>
</evidence>
<protein>
    <submittedName>
        <fullName evidence="10">3-hydroxyacyl-CoA dehydrogenase NAD-binding domain-containing protein</fullName>
    </submittedName>
</protein>
<evidence type="ECO:0000313" key="10">
    <source>
        <dbReference type="EMBL" id="MDF1612751.1"/>
    </source>
</evidence>
<dbReference type="InterPro" id="IPR006108">
    <property type="entry name" value="3HC_DH_C"/>
</dbReference>
<dbReference type="RefSeq" id="WP_321536522.1">
    <property type="nucleotide sequence ID" value="NZ_JARGDL010000018.1"/>
</dbReference>
<dbReference type="Pfam" id="PF00378">
    <property type="entry name" value="ECH_1"/>
    <property type="match status" value="1"/>
</dbReference>
<sequence>MKRKINEVAVLGSGVMGSRIACHFANIGCKVYLLDIVPKELNDSEKKKGLTLQDAVVRNRIANDNLQNVLKAKPSPIYRNDFASRITTGNFEDNMNWLSNVDWIIEAVVENLDIKKKVFDNVEKFRKPGTLITTNTSGIPIHLMNEGRSEDFQKHFCGAHFFNPPRYLQLLEIIPTPKTSQEVIDFLMWYGDLYLGKTTVLCKDTPAFIANRIGVFSIMAVFKLKKELGLSVKEIDTLTGPLTGKPKSATFRTADVVGIDTLVKVANNVYHDCPNDEARDLFAIPDYVNKLVENNWLGDKTGQGFYKKSKSENGEKVILELDTETFEYKPSPKSNMASVTAAKPIDNLKERMKVLVSGKDKAAEFLRALNFHIFQYSSNRIPEISDELYKLDDAMRAGFGWELGPFETWDALGVKKTVEKMIEANMKPADWVLKMLEDGFTSFYKSENGKKKFYDIASNSYKEIPGKGDFIILDNYRANEPVWKNAGATLHDIGDGIVNLEFQTKMNSIGSEILEAINKSIEIAEKDFKALVIGNNGQHFSAGANLAMIFMLATEQEYDEIDLAVRQFQNATMHIRYSNIPVVVAPHSLVLGGGCEVCLHADKVNASAETYIGLVEVGVGIIPAGGGTKEMTLRASDAYIEGGIELPELQKRFMNIATAKVSTSAVEAFDMGIFRKGQDSYSVNPNRVIADAKKEAILLADRGYTKPIPRTDIKVLGRTALAPLLLGIHSFRLGNYISDHDKKIAEKLAYIMCGGDLSEGSLVSEQYLLDLEREAFLSLIGEKKTLERIQSILTTGKPLRN</sequence>
<organism evidence="10 11">
    <name type="scientific">Stygiobacter electus</name>
    <dbReference type="NCBI Taxonomy" id="3032292"/>
    <lineage>
        <taxon>Bacteria</taxon>
        <taxon>Pseudomonadati</taxon>
        <taxon>Ignavibacteriota</taxon>
        <taxon>Ignavibacteria</taxon>
        <taxon>Ignavibacteriales</taxon>
        <taxon>Melioribacteraceae</taxon>
        <taxon>Stygiobacter</taxon>
    </lineage>
</organism>
<dbReference type="Proteomes" id="UP001221302">
    <property type="component" value="Unassembled WGS sequence"/>
</dbReference>
<keyword evidence="3" id="KW-0442">Lipid degradation</keyword>
<evidence type="ECO:0000256" key="1">
    <source>
        <dbReference type="ARBA" id="ARBA00005005"/>
    </source>
</evidence>
<dbReference type="SUPFAM" id="SSF48179">
    <property type="entry name" value="6-phosphogluconate dehydrogenase C-terminal domain-like"/>
    <property type="match status" value="2"/>
</dbReference>
<comment type="catalytic activity">
    <reaction evidence="7">
        <text>a (3S)-3-hydroxyacyl-CoA + NAD(+) = a 3-oxoacyl-CoA + NADH + H(+)</text>
        <dbReference type="Rhea" id="RHEA:22432"/>
        <dbReference type="ChEBI" id="CHEBI:15378"/>
        <dbReference type="ChEBI" id="CHEBI:57318"/>
        <dbReference type="ChEBI" id="CHEBI:57540"/>
        <dbReference type="ChEBI" id="CHEBI:57945"/>
        <dbReference type="ChEBI" id="CHEBI:90726"/>
        <dbReference type="EC" id="1.1.1.35"/>
    </reaction>
</comment>
<dbReference type="SUPFAM" id="SSF51735">
    <property type="entry name" value="NAD(P)-binding Rossmann-fold domains"/>
    <property type="match status" value="1"/>
</dbReference>
<dbReference type="InterPro" id="IPR008927">
    <property type="entry name" value="6-PGluconate_DH-like_C_sf"/>
</dbReference>
<keyword evidence="11" id="KW-1185">Reference proteome</keyword>
<name>A0AAE3TDP4_9BACT</name>
<dbReference type="Gene3D" id="3.90.226.10">
    <property type="entry name" value="2-enoyl-CoA Hydratase, Chain A, domain 1"/>
    <property type="match status" value="1"/>
</dbReference>
<dbReference type="InterPro" id="IPR006176">
    <property type="entry name" value="3-OHacyl-CoA_DH_NAD-bd"/>
</dbReference>
<dbReference type="PANTHER" id="PTHR48075:SF7">
    <property type="entry name" value="3-HYDROXYACYL-COA DEHYDROGENASE-RELATED"/>
    <property type="match status" value="1"/>
</dbReference>
<evidence type="ECO:0000256" key="4">
    <source>
        <dbReference type="ARBA" id="ARBA00023002"/>
    </source>
</evidence>
<keyword evidence="6" id="KW-0443">Lipid metabolism</keyword>
<dbReference type="PANTHER" id="PTHR48075">
    <property type="entry name" value="3-HYDROXYACYL-COA DEHYDROGENASE FAMILY PROTEIN"/>
    <property type="match status" value="1"/>
</dbReference>
<comment type="caution">
    <text evidence="10">The sequence shown here is derived from an EMBL/GenBank/DDBJ whole genome shotgun (WGS) entry which is preliminary data.</text>
</comment>
<proteinExistence type="predicted"/>
<keyword evidence="4" id="KW-0560">Oxidoreductase</keyword>
<dbReference type="GO" id="GO:0016042">
    <property type="term" value="P:lipid catabolic process"/>
    <property type="evidence" value="ECO:0007669"/>
    <property type="project" value="UniProtKB-KW"/>
</dbReference>
<dbReference type="CDD" id="cd06558">
    <property type="entry name" value="crotonase-like"/>
    <property type="match status" value="1"/>
</dbReference>
<evidence type="ECO:0000256" key="7">
    <source>
        <dbReference type="ARBA" id="ARBA00049556"/>
    </source>
</evidence>
<dbReference type="Gene3D" id="1.10.1040.50">
    <property type="match status" value="1"/>
</dbReference>
<dbReference type="InterPro" id="IPR029045">
    <property type="entry name" value="ClpP/crotonase-like_dom_sf"/>
</dbReference>
<keyword evidence="5" id="KW-0520">NAD</keyword>
<dbReference type="Pfam" id="PF02737">
    <property type="entry name" value="3HCDH_N"/>
    <property type="match status" value="1"/>
</dbReference>
<dbReference type="InterPro" id="IPR001753">
    <property type="entry name" value="Enoyl-CoA_hydra/iso"/>
</dbReference>
<evidence type="ECO:0000313" key="11">
    <source>
        <dbReference type="Proteomes" id="UP001221302"/>
    </source>
</evidence>
<evidence type="ECO:0000256" key="6">
    <source>
        <dbReference type="ARBA" id="ARBA00023098"/>
    </source>
</evidence>
<evidence type="ECO:0000256" key="2">
    <source>
        <dbReference type="ARBA" id="ARBA00022832"/>
    </source>
</evidence>
<dbReference type="InterPro" id="IPR036291">
    <property type="entry name" value="NAD(P)-bd_dom_sf"/>
</dbReference>
<dbReference type="Gene3D" id="3.40.50.720">
    <property type="entry name" value="NAD(P)-binding Rossmann-like Domain"/>
    <property type="match status" value="1"/>
</dbReference>
<dbReference type="GO" id="GO:0003857">
    <property type="term" value="F:(3S)-3-hydroxyacyl-CoA dehydrogenase (NAD+) activity"/>
    <property type="evidence" value="ECO:0007669"/>
    <property type="project" value="UniProtKB-EC"/>
</dbReference>
<dbReference type="GO" id="GO:0006631">
    <property type="term" value="P:fatty acid metabolic process"/>
    <property type="evidence" value="ECO:0007669"/>
    <property type="project" value="UniProtKB-KW"/>
</dbReference>
<evidence type="ECO:0000259" key="8">
    <source>
        <dbReference type="Pfam" id="PF00725"/>
    </source>
</evidence>